<organism evidence="2 3">
    <name type="scientific">Phormidium tenue FACHB-1050</name>
    <dbReference type="NCBI Taxonomy" id="2692857"/>
    <lineage>
        <taxon>Bacteria</taxon>
        <taxon>Bacillati</taxon>
        <taxon>Cyanobacteriota</taxon>
        <taxon>Cyanophyceae</taxon>
        <taxon>Oscillatoriophycideae</taxon>
        <taxon>Oscillatoriales</taxon>
        <taxon>Oscillatoriaceae</taxon>
        <taxon>Phormidium</taxon>
    </lineage>
</organism>
<gene>
    <name evidence="2" type="ORF">H6G05_01445</name>
</gene>
<comment type="caution">
    <text evidence="2">The sequence shown here is derived from an EMBL/GenBank/DDBJ whole genome shotgun (WGS) entry which is preliminary data.</text>
</comment>
<evidence type="ECO:0000256" key="1">
    <source>
        <dbReference type="SAM" id="Phobius"/>
    </source>
</evidence>
<dbReference type="RefSeq" id="WP_190575645.1">
    <property type="nucleotide sequence ID" value="NZ_CAWPQU010000001.1"/>
</dbReference>
<keyword evidence="1" id="KW-1133">Transmembrane helix</keyword>
<dbReference type="EMBL" id="JACJQY010000001">
    <property type="protein sequence ID" value="MBD2315512.1"/>
    <property type="molecule type" value="Genomic_DNA"/>
</dbReference>
<evidence type="ECO:0000313" key="2">
    <source>
        <dbReference type="EMBL" id="MBD2315512.1"/>
    </source>
</evidence>
<keyword evidence="1" id="KW-0472">Membrane</keyword>
<dbReference type="Proteomes" id="UP000618445">
    <property type="component" value="Unassembled WGS sequence"/>
</dbReference>
<sequence length="93" mass="9788">METNQTLSLILGVIALGAAIWATSAILELLAKLVGKFAIAAISLVLVAIYLKVYVGVDIWLSLTDFGQVVISSFGQLREAVYALFSQVGSVGS</sequence>
<name>A0ABR8C7K9_9CYAN</name>
<protein>
    <submittedName>
        <fullName evidence="2">Uncharacterized protein</fullName>
    </submittedName>
</protein>
<reference evidence="2 3" key="1">
    <citation type="journal article" date="2020" name="ISME J.">
        <title>Comparative genomics reveals insights into cyanobacterial evolution and habitat adaptation.</title>
        <authorList>
            <person name="Chen M.Y."/>
            <person name="Teng W.K."/>
            <person name="Zhao L."/>
            <person name="Hu C.X."/>
            <person name="Zhou Y.K."/>
            <person name="Han B.P."/>
            <person name="Song L.R."/>
            <person name="Shu W.S."/>
        </authorList>
    </citation>
    <scope>NUCLEOTIDE SEQUENCE [LARGE SCALE GENOMIC DNA]</scope>
    <source>
        <strain evidence="2 3">FACHB-1050</strain>
    </source>
</reference>
<feature type="transmembrane region" description="Helical" evidence="1">
    <location>
        <begin position="6"/>
        <end position="30"/>
    </location>
</feature>
<accession>A0ABR8C7K9</accession>
<proteinExistence type="predicted"/>
<keyword evidence="3" id="KW-1185">Reference proteome</keyword>
<feature type="transmembrane region" description="Helical" evidence="1">
    <location>
        <begin position="37"/>
        <end position="57"/>
    </location>
</feature>
<keyword evidence="1" id="KW-0812">Transmembrane</keyword>
<evidence type="ECO:0000313" key="3">
    <source>
        <dbReference type="Proteomes" id="UP000618445"/>
    </source>
</evidence>